<comment type="caution">
    <text evidence="2">The sequence shown here is derived from an EMBL/GenBank/DDBJ whole genome shotgun (WGS) entry which is preliminary data.</text>
</comment>
<dbReference type="Pfam" id="PF14158">
    <property type="entry name" value="YndJ"/>
    <property type="match status" value="1"/>
</dbReference>
<accession>A0A9X3LC83</accession>
<feature type="transmembrane region" description="Helical" evidence="1">
    <location>
        <begin position="172"/>
        <end position="190"/>
    </location>
</feature>
<dbReference type="EMBL" id="JAMKBI010000016">
    <property type="protein sequence ID" value="MCZ8535137.1"/>
    <property type="molecule type" value="Genomic_DNA"/>
</dbReference>
<dbReference type="Proteomes" id="UP001152172">
    <property type="component" value="Unassembled WGS sequence"/>
</dbReference>
<feature type="transmembrane region" description="Helical" evidence="1">
    <location>
        <begin position="226"/>
        <end position="247"/>
    </location>
</feature>
<feature type="transmembrane region" description="Helical" evidence="1">
    <location>
        <begin position="76"/>
        <end position="96"/>
    </location>
</feature>
<feature type="transmembrane region" description="Helical" evidence="1">
    <location>
        <begin position="53"/>
        <end position="70"/>
    </location>
</feature>
<dbReference type="InterPro" id="IPR025450">
    <property type="entry name" value="YndJ-like"/>
</dbReference>
<keyword evidence="1" id="KW-0472">Membrane</keyword>
<gene>
    <name evidence="2" type="ORF">M9R61_17665</name>
</gene>
<feature type="transmembrane region" description="Helical" evidence="1">
    <location>
        <begin position="196"/>
        <end position="214"/>
    </location>
</feature>
<reference evidence="2" key="1">
    <citation type="submission" date="2022-05" db="EMBL/GenBank/DDBJ databases">
        <authorList>
            <person name="Colautti A."/>
            <person name="Iacumin L."/>
        </authorList>
    </citation>
    <scope>NUCLEOTIDE SEQUENCE</scope>
    <source>
        <strain evidence="2">DSM 30747</strain>
    </source>
</reference>
<protein>
    <submittedName>
        <fullName evidence="2">YndJ family protein</fullName>
    </submittedName>
</protein>
<keyword evidence="1" id="KW-0812">Transmembrane</keyword>
<feature type="transmembrane region" description="Helical" evidence="1">
    <location>
        <begin position="5"/>
        <end position="22"/>
    </location>
</feature>
<name>A0A9X3LC83_9BACI</name>
<evidence type="ECO:0000313" key="3">
    <source>
        <dbReference type="Proteomes" id="UP001152172"/>
    </source>
</evidence>
<sequence>MTYKILASIHIILFTLTALFTVNPWYFLMLSIAQLLFVPLTLQLILKLKLRMYYFVLPAFFSVIVLQITEKTSFDFILAFIYLLFTLAVAICGFIRFAKRGFTHLEEFSIDAGLMYLFMGGIWFFVYEIGLDTGFSPMLTWLTAIHFHYSSFLLPIFIGFAGRLYKPKSYPFFASIILVSPLIVAAGITFSPWLELVSVLLYIIGIYGFIVLAFRIPFKGLVQKTLILISFSALGITIIFSLLYALGNAFGVFQVSIDFMLKFHGFFNCLLFGLVGIIGWSSSTPAPLYKELNVPISHILGKFVIGEQILEPYKGDESYTGLVDDMGVYVNRENVKSTIIEFYENTTQYHLFSEVHWYPWFKPIAAVYGVISQRIQQLNLPYSSKKTEMTGDIFAVNDGRIKTRAWLRKIESDVIFVALYSSHEKGEKTYMNIALPLPFASMIGILELHEQNNGNLLLTSRGNGNSDAGIYLTFRNIVFKLPLQEHFFIDEEPNGVLFAIHRMKIFSIPFLNIDYTIVKKEN</sequence>
<dbReference type="RefSeq" id="WP_269923146.1">
    <property type="nucleotide sequence ID" value="NZ_JAMKBI010000016.1"/>
</dbReference>
<proteinExistence type="predicted"/>
<keyword evidence="3" id="KW-1185">Reference proteome</keyword>
<keyword evidence="1" id="KW-1133">Transmembrane helix</keyword>
<feature type="transmembrane region" description="Helical" evidence="1">
    <location>
        <begin position="138"/>
        <end position="160"/>
    </location>
</feature>
<organism evidence="2 3">
    <name type="scientific">Psychrobacillus psychrodurans</name>
    <dbReference type="NCBI Taxonomy" id="126157"/>
    <lineage>
        <taxon>Bacteria</taxon>
        <taxon>Bacillati</taxon>
        <taxon>Bacillota</taxon>
        <taxon>Bacilli</taxon>
        <taxon>Bacillales</taxon>
        <taxon>Bacillaceae</taxon>
        <taxon>Psychrobacillus</taxon>
    </lineage>
</organism>
<feature type="transmembrane region" description="Helical" evidence="1">
    <location>
        <begin position="259"/>
        <end position="280"/>
    </location>
</feature>
<evidence type="ECO:0000313" key="2">
    <source>
        <dbReference type="EMBL" id="MCZ8535137.1"/>
    </source>
</evidence>
<evidence type="ECO:0000256" key="1">
    <source>
        <dbReference type="SAM" id="Phobius"/>
    </source>
</evidence>
<dbReference type="AlphaFoldDB" id="A0A9X3LC83"/>
<feature type="transmembrane region" description="Helical" evidence="1">
    <location>
        <begin position="108"/>
        <end position="126"/>
    </location>
</feature>